<name>A0A4D5RC69_IXOSC</name>
<sequence length="71" mass="8454">MISQNVICVLLGFWYQVACNLVRKRRVLVSFLTGRQASHILIQIICKKPLFRSRRLQRCITFRYSGNIQWL</sequence>
<organism evidence="1">
    <name type="scientific">Ixodes scapularis</name>
    <name type="common">Black-legged tick</name>
    <name type="synonym">Deer tick</name>
    <dbReference type="NCBI Taxonomy" id="6945"/>
    <lineage>
        <taxon>Eukaryota</taxon>
        <taxon>Metazoa</taxon>
        <taxon>Ecdysozoa</taxon>
        <taxon>Arthropoda</taxon>
        <taxon>Chelicerata</taxon>
        <taxon>Arachnida</taxon>
        <taxon>Acari</taxon>
        <taxon>Parasitiformes</taxon>
        <taxon>Ixodida</taxon>
        <taxon>Ixodoidea</taxon>
        <taxon>Ixodidae</taxon>
        <taxon>Ixodinae</taxon>
        <taxon>Ixodes</taxon>
    </lineage>
</organism>
<reference evidence="1" key="1">
    <citation type="submission" date="2019-04" db="EMBL/GenBank/DDBJ databases">
        <title>An insight into the mialome of Ixodes scapularis.</title>
        <authorList>
            <person name="Ribeiro J.M."/>
            <person name="Mather T.N."/>
            <person name="Karim S."/>
        </authorList>
    </citation>
    <scope>NUCLEOTIDE SEQUENCE</scope>
</reference>
<protein>
    <submittedName>
        <fullName evidence="1">Putative secreted protein</fullName>
    </submittedName>
</protein>
<accession>A0A4D5RC69</accession>
<proteinExistence type="predicted"/>
<dbReference type="AlphaFoldDB" id="A0A4D5RC69"/>
<dbReference type="EMBL" id="GHJT01000724">
    <property type="protein sequence ID" value="MOY34695.1"/>
    <property type="molecule type" value="Transcribed_RNA"/>
</dbReference>
<evidence type="ECO:0000313" key="1">
    <source>
        <dbReference type="EMBL" id="MOY34695.1"/>
    </source>
</evidence>